<dbReference type="SUPFAM" id="SSF56112">
    <property type="entry name" value="Protein kinase-like (PK-like)"/>
    <property type="match status" value="2"/>
</dbReference>
<dbReference type="Gene3D" id="3.30.200.20">
    <property type="entry name" value="Phosphorylase Kinase, domain 1"/>
    <property type="match status" value="2"/>
</dbReference>
<name>A0A2U1Q538_ARTAN</name>
<dbReference type="SMART" id="SM00220">
    <property type="entry name" value="S_TKc"/>
    <property type="match status" value="2"/>
</dbReference>
<dbReference type="InterPro" id="IPR001245">
    <property type="entry name" value="Ser-Thr/Tyr_kinase_cat_dom"/>
</dbReference>
<dbReference type="STRING" id="35608.A0A2U1Q538"/>
<feature type="binding site" evidence="6">
    <location>
        <position position="81"/>
    </location>
    <ligand>
        <name>ATP</name>
        <dbReference type="ChEBI" id="CHEBI:30616"/>
    </ligand>
</feature>
<keyword evidence="9" id="KW-1185">Reference proteome</keyword>
<evidence type="ECO:0000313" key="8">
    <source>
        <dbReference type="EMBL" id="PWA93108.1"/>
    </source>
</evidence>
<dbReference type="PANTHER" id="PTHR27003">
    <property type="entry name" value="OS07G0166700 PROTEIN"/>
    <property type="match status" value="1"/>
</dbReference>
<dbReference type="InterPro" id="IPR008271">
    <property type="entry name" value="Ser/Thr_kinase_AS"/>
</dbReference>
<keyword evidence="5 6" id="KW-0067">ATP-binding</keyword>
<evidence type="ECO:0000313" key="9">
    <source>
        <dbReference type="Proteomes" id="UP000245207"/>
    </source>
</evidence>
<reference evidence="8 9" key="1">
    <citation type="journal article" date="2018" name="Mol. Plant">
        <title>The genome of Artemisia annua provides insight into the evolution of Asteraceae family and artemisinin biosynthesis.</title>
        <authorList>
            <person name="Shen Q."/>
            <person name="Zhang L."/>
            <person name="Liao Z."/>
            <person name="Wang S."/>
            <person name="Yan T."/>
            <person name="Shi P."/>
            <person name="Liu M."/>
            <person name="Fu X."/>
            <person name="Pan Q."/>
            <person name="Wang Y."/>
            <person name="Lv Z."/>
            <person name="Lu X."/>
            <person name="Zhang F."/>
            <person name="Jiang W."/>
            <person name="Ma Y."/>
            <person name="Chen M."/>
            <person name="Hao X."/>
            <person name="Li L."/>
            <person name="Tang Y."/>
            <person name="Lv G."/>
            <person name="Zhou Y."/>
            <person name="Sun X."/>
            <person name="Brodelius P.E."/>
            <person name="Rose J.K.C."/>
            <person name="Tang K."/>
        </authorList>
    </citation>
    <scope>NUCLEOTIDE SEQUENCE [LARGE SCALE GENOMIC DNA]</scope>
    <source>
        <strain evidence="9">cv. Huhao1</strain>
        <tissue evidence="8">Leaf</tissue>
    </source>
</reference>
<organism evidence="8 9">
    <name type="scientific">Artemisia annua</name>
    <name type="common">Sweet wormwood</name>
    <dbReference type="NCBI Taxonomy" id="35608"/>
    <lineage>
        <taxon>Eukaryota</taxon>
        <taxon>Viridiplantae</taxon>
        <taxon>Streptophyta</taxon>
        <taxon>Embryophyta</taxon>
        <taxon>Tracheophyta</taxon>
        <taxon>Spermatophyta</taxon>
        <taxon>Magnoliopsida</taxon>
        <taxon>eudicotyledons</taxon>
        <taxon>Gunneridae</taxon>
        <taxon>Pentapetalae</taxon>
        <taxon>asterids</taxon>
        <taxon>campanulids</taxon>
        <taxon>Asterales</taxon>
        <taxon>Asteraceae</taxon>
        <taxon>Asteroideae</taxon>
        <taxon>Anthemideae</taxon>
        <taxon>Artemisiinae</taxon>
        <taxon>Artemisia</taxon>
    </lineage>
</organism>
<dbReference type="OrthoDB" id="2009631at2759"/>
<dbReference type="InterPro" id="IPR000719">
    <property type="entry name" value="Prot_kinase_dom"/>
</dbReference>
<dbReference type="EMBL" id="PKPP01000411">
    <property type="protein sequence ID" value="PWA93108.1"/>
    <property type="molecule type" value="Genomic_DNA"/>
</dbReference>
<dbReference type="GO" id="GO:0004674">
    <property type="term" value="F:protein serine/threonine kinase activity"/>
    <property type="evidence" value="ECO:0007669"/>
    <property type="project" value="UniProtKB-KW"/>
</dbReference>
<keyword evidence="4 8" id="KW-0418">Kinase</keyword>
<feature type="binding site" evidence="6">
    <location>
        <position position="400"/>
    </location>
    <ligand>
        <name>ATP</name>
        <dbReference type="ChEBI" id="CHEBI:30616"/>
    </ligand>
</feature>
<evidence type="ECO:0000256" key="4">
    <source>
        <dbReference type="ARBA" id="ARBA00022777"/>
    </source>
</evidence>
<evidence type="ECO:0000256" key="3">
    <source>
        <dbReference type="ARBA" id="ARBA00022741"/>
    </source>
</evidence>
<evidence type="ECO:0000256" key="5">
    <source>
        <dbReference type="ARBA" id="ARBA00022840"/>
    </source>
</evidence>
<dbReference type="GO" id="GO:0009506">
    <property type="term" value="C:plasmodesma"/>
    <property type="evidence" value="ECO:0007669"/>
    <property type="project" value="TreeGrafter"/>
</dbReference>
<feature type="domain" description="Protein kinase" evidence="7">
    <location>
        <begin position="369"/>
        <end position="653"/>
    </location>
</feature>
<dbReference type="InterPro" id="IPR017441">
    <property type="entry name" value="Protein_kinase_ATP_BS"/>
</dbReference>
<feature type="domain" description="Protein kinase" evidence="7">
    <location>
        <begin position="51"/>
        <end position="358"/>
    </location>
</feature>
<evidence type="ECO:0000256" key="6">
    <source>
        <dbReference type="PROSITE-ProRule" id="PRU10141"/>
    </source>
</evidence>
<dbReference type="PANTHER" id="PTHR27003:SF475">
    <property type="entry name" value="PROTEIN KINASE DOMAIN-CONTAINING PROTEIN"/>
    <property type="match status" value="1"/>
</dbReference>
<gene>
    <name evidence="8" type="ORF">CTI12_AA074160</name>
</gene>
<dbReference type="Pfam" id="PF07714">
    <property type="entry name" value="PK_Tyr_Ser-Thr"/>
    <property type="match status" value="2"/>
</dbReference>
<evidence type="ECO:0000256" key="2">
    <source>
        <dbReference type="ARBA" id="ARBA00022679"/>
    </source>
</evidence>
<evidence type="ECO:0000259" key="7">
    <source>
        <dbReference type="PROSITE" id="PS50011"/>
    </source>
</evidence>
<keyword evidence="2" id="KW-0808">Transferase</keyword>
<dbReference type="PROSITE" id="PS50011">
    <property type="entry name" value="PROTEIN_KINASE_DOM"/>
    <property type="match status" value="2"/>
</dbReference>
<accession>A0A2U1Q538</accession>
<evidence type="ECO:0000256" key="1">
    <source>
        <dbReference type="ARBA" id="ARBA00022527"/>
    </source>
</evidence>
<dbReference type="InterPro" id="IPR045272">
    <property type="entry name" value="ANXUR1/2-like"/>
</dbReference>
<protein>
    <submittedName>
        <fullName evidence="8">Protein kinase-like domain-containing protein</fullName>
    </submittedName>
</protein>
<dbReference type="GO" id="GO:0005886">
    <property type="term" value="C:plasma membrane"/>
    <property type="evidence" value="ECO:0007669"/>
    <property type="project" value="TreeGrafter"/>
</dbReference>
<keyword evidence="1" id="KW-0723">Serine/threonine-protein kinase</keyword>
<dbReference type="Proteomes" id="UP000245207">
    <property type="component" value="Unassembled WGS sequence"/>
</dbReference>
<dbReference type="PROSITE" id="PS00107">
    <property type="entry name" value="PROTEIN_KINASE_ATP"/>
    <property type="match status" value="2"/>
</dbReference>
<proteinExistence type="predicted"/>
<dbReference type="AlphaFoldDB" id="A0A2U1Q538"/>
<sequence length="687" mass="78047">MAEIVDELQKAYKCHVESLEQMQKDEDNSKLENLKHLKIPFKDIYSATNGFVDSHRIGWGGFGGVYKAELFHVDVRKYVGKKEYLVELYGYPRRKGKVALKRREITSDQGRKEFWKEIDVLSGLNHQNIISLVGFCYEYGEMIIIYDYASKGSFEKYIRNVQNLKWEQRLQICIDAAQGLNYLHNHHIIHRDVKSPNILLGDSLEGMIGDVGLSLTVKDTDYQLSNITPVGTGGYVDPKYLKRGILSKQSDMYSFGVVLLEVLCGRLATTSGKVKDDRASLVDMAECHLSNNQPSQIIGEYLRKDLKNDKFLDSVKTFAAITHECLHSTETHRLTMADVLKELKKALTVHSIGSEPFTLEEIKSATDNFNDRRVIGSGASGKIYKGELSFSRKSIPVAVKRLDRAHSYEEGAFLKEVVKLSRYVHENIITLRGFCEEDNENIIIMDHASNRSLDMHLDKSILTWGIRLKISIGAAKGLNHIHSFEEDQKTVHGDIKSSNILLDHDWKASISDFIVSKSHGTLGYLDPQYSSSGATKEADVYSFGVVLFELLSGRRAIEKVEKYSHPTLRQIIDAGDEVKDKKDVFLVWMAARCFEEKKQRALIFDDIKEQTDAKSIDILSEVAYECLQKDQAKRPTMGSVIKDLERALNIHWLSLNKDGKVKEMISATMFSYENCWSSKLKALENSR</sequence>
<keyword evidence="3 6" id="KW-0547">Nucleotide-binding</keyword>
<dbReference type="InterPro" id="IPR011009">
    <property type="entry name" value="Kinase-like_dom_sf"/>
</dbReference>
<dbReference type="PROSITE" id="PS00108">
    <property type="entry name" value="PROTEIN_KINASE_ST"/>
    <property type="match status" value="1"/>
</dbReference>
<dbReference type="Gene3D" id="1.10.510.10">
    <property type="entry name" value="Transferase(Phosphotransferase) domain 1"/>
    <property type="match status" value="2"/>
</dbReference>
<comment type="caution">
    <text evidence="8">The sequence shown here is derived from an EMBL/GenBank/DDBJ whole genome shotgun (WGS) entry which is preliminary data.</text>
</comment>
<dbReference type="GO" id="GO:0004714">
    <property type="term" value="F:transmembrane receptor protein tyrosine kinase activity"/>
    <property type="evidence" value="ECO:0007669"/>
    <property type="project" value="InterPro"/>
</dbReference>
<dbReference type="GO" id="GO:0005524">
    <property type="term" value="F:ATP binding"/>
    <property type="evidence" value="ECO:0007669"/>
    <property type="project" value="UniProtKB-UniRule"/>
</dbReference>